<feature type="domain" description="PBP" evidence="3">
    <location>
        <begin position="45"/>
        <end position="280"/>
    </location>
</feature>
<dbReference type="InterPro" id="IPR024370">
    <property type="entry name" value="PBP_domain"/>
</dbReference>
<dbReference type="Gene3D" id="3.40.190.10">
    <property type="entry name" value="Periplasmic binding protein-like II"/>
    <property type="match status" value="2"/>
</dbReference>
<dbReference type="OrthoDB" id="9790048at2"/>
<evidence type="ECO:0000256" key="2">
    <source>
        <dbReference type="SAM" id="MobiDB-lite"/>
    </source>
</evidence>
<proteinExistence type="predicted"/>
<accession>A0A178MEA9</accession>
<dbReference type="EMBL" id="LWQU01000174">
    <property type="protein sequence ID" value="OAN46368.1"/>
    <property type="molecule type" value="Genomic_DNA"/>
</dbReference>
<dbReference type="PANTHER" id="PTHR30570">
    <property type="entry name" value="PERIPLASMIC PHOSPHATE BINDING COMPONENT OF PHOSPHATE ABC TRANSPORTER"/>
    <property type="match status" value="1"/>
</dbReference>
<dbReference type="Pfam" id="PF12849">
    <property type="entry name" value="PBP_like_2"/>
    <property type="match status" value="1"/>
</dbReference>
<evidence type="ECO:0000256" key="1">
    <source>
        <dbReference type="ARBA" id="ARBA00022729"/>
    </source>
</evidence>
<protein>
    <recommendedName>
        <fullName evidence="3">PBP domain-containing protein</fullName>
    </recommendedName>
</protein>
<dbReference type="Proteomes" id="UP000078543">
    <property type="component" value="Unassembled WGS sequence"/>
</dbReference>
<evidence type="ECO:0000313" key="5">
    <source>
        <dbReference type="Proteomes" id="UP000078543"/>
    </source>
</evidence>
<dbReference type="AlphaFoldDB" id="A0A178MEA9"/>
<reference evidence="4 5" key="1">
    <citation type="submission" date="2016-04" db="EMBL/GenBank/DDBJ databases">
        <title>Draft genome sequence of freshwater magnetotactic bacteria Magnetospirillum marisnigri SP-1 and Magnetospirillum moscoviense BB-1.</title>
        <authorList>
            <person name="Koziaeva V."/>
            <person name="Dziuba M.V."/>
            <person name="Ivanov T.M."/>
            <person name="Kuznetsov B."/>
            <person name="Grouzdev D.S."/>
        </authorList>
    </citation>
    <scope>NUCLEOTIDE SEQUENCE [LARGE SCALE GENOMIC DNA]</scope>
    <source>
        <strain evidence="4 5">BB-1</strain>
    </source>
</reference>
<evidence type="ECO:0000313" key="4">
    <source>
        <dbReference type="EMBL" id="OAN46368.1"/>
    </source>
</evidence>
<sequence length="314" mass="33806">MFGLAGAAHAAPELGGRPFSPPGDEVVMPDGWDKKKIQRPDGADLALAIDQQLYPALLPLVQAFSRQTGLKVAIQEGTCGVAAGALSERSADITGMCCPPGPLDRLPGVRYHTIGISAIALIVHPANPLTDVTMDQARRLFGGQTRSWADLPVSGMVAGPASDVRAVTRLHCKPRPGHWRLLLDNENQFSQEMHEVPAIRDMIAEVARSRTAIGYETLWHIADNARLGVVKPLKLNGLDPADRKSLAQGRYPLYRVMNITSWSGTAADPRAAKLAAWLVDNAPTLDPAFAIVPAQELRSRGWSFDGDEIVAPPK</sequence>
<dbReference type="PANTHER" id="PTHR30570:SF1">
    <property type="entry name" value="PHOSPHATE-BINDING PROTEIN PSTS"/>
    <property type="match status" value="1"/>
</dbReference>
<keyword evidence="5" id="KW-1185">Reference proteome</keyword>
<dbReference type="RefSeq" id="WP_068503678.1">
    <property type="nucleotide sequence ID" value="NZ_LWQU01000174.1"/>
</dbReference>
<dbReference type="STRING" id="1437059.A6A05_03850"/>
<comment type="caution">
    <text evidence="4">The sequence shown here is derived from an EMBL/GenBank/DDBJ whole genome shotgun (WGS) entry which is preliminary data.</text>
</comment>
<evidence type="ECO:0000259" key="3">
    <source>
        <dbReference type="Pfam" id="PF12849"/>
    </source>
</evidence>
<dbReference type="InterPro" id="IPR050811">
    <property type="entry name" value="Phosphate_ABC_transporter"/>
</dbReference>
<organism evidence="4 5">
    <name type="scientific">Magnetospirillum moscoviense</name>
    <dbReference type="NCBI Taxonomy" id="1437059"/>
    <lineage>
        <taxon>Bacteria</taxon>
        <taxon>Pseudomonadati</taxon>
        <taxon>Pseudomonadota</taxon>
        <taxon>Alphaproteobacteria</taxon>
        <taxon>Rhodospirillales</taxon>
        <taxon>Rhodospirillaceae</taxon>
        <taxon>Magnetospirillum</taxon>
    </lineage>
</organism>
<keyword evidence="1" id="KW-0732">Signal</keyword>
<feature type="region of interest" description="Disordered" evidence="2">
    <location>
        <begin position="1"/>
        <end position="22"/>
    </location>
</feature>
<name>A0A178MEA9_9PROT</name>
<dbReference type="SUPFAM" id="SSF53850">
    <property type="entry name" value="Periplasmic binding protein-like II"/>
    <property type="match status" value="1"/>
</dbReference>
<gene>
    <name evidence="4" type="ORF">A6A05_03850</name>
</gene>